<gene>
    <name evidence="6" type="ORF">E3202_07435</name>
</gene>
<proteinExistence type="predicted"/>
<dbReference type="InterPro" id="IPR013766">
    <property type="entry name" value="Thioredoxin_domain"/>
</dbReference>
<dbReference type="AlphaFoldDB" id="A0A506UMK6"/>
<dbReference type="PANTHER" id="PTHR42852">
    <property type="entry name" value="THIOL:DISULFIDE INTERCHANGE PROTEIN DSBE"/>
    <property type="match status" value="1"/>
</dbReference>
<keyword evidence="3" id="KW-1015">Disulfide bond</keyword>
<dbReference type="GO" id="GO:0016209">
    <property type="term" value="F:antioxidant activity"/>
    <property type="evidence" value="ECO:0007669"/>
    <property type="project" value="InterPro"/>
</dbReference>
<dbReference type="Pfam" id="PF00578">
    <property type="entry name" value="AhpC-TSA"/>
    <property type="match status" value="1"/>
</dbReference>
<evidence type="ECO:0000256" key="4">
    <source>
        <dbReference type="ARBA" id="ARBA00023284"/>
    </source>
</evidence>
<evidence type="ECO:0000256" key="1">
    <source>
        <dbReference type="ARBA" id="ARBA00004196"/>
    </source>
</evidence>
<feature type="domain" description="Thioredoxin" evidence="5">
    <location>
        <begin position="36"/>
        <end position="183"/>
    </location>
</feature>
<dbReference type="GO" id="GO:0017004">
    <property type="term" value="P:cytochrome complex assembly"/>
    <property type="evidence" value="ECO:0007669"/>
    <property type="project" value="UniProtKB-KW"/>
</dbReference>
<dbReference type="PANTHER" id="PTHR42852:SF6">
    <property type="entry name" value="THIOL:DISULFIDE INTERCHANGE PROTEIN DSBE"/>
    <property type="match status" value="1"/>
</dbReference>
<keyword evidence="7" id="KW-1185">Reference proteome</keyword>
<comment type="subcellular location">
    <subcellularLocation>
        <location evidence="1">Cell envelope</location>
    </subcellularLocation>
</comment>
<dbReference type="GO" id="GO:0016491">
    <property type="term" value="F:oxidoreductase activity"/>
    <property type="evidence" value="ECO:0007669"/>
    <property type="project" value="InterPro"/>
</dbReference>
<reference evidence="6 7" key="1">
    <citation type="submission" date="2019-03" db="EMBL/GenBank/DDBJ databases">
        <title>The complete genome sequence of Neokomagataea sp. Jb2 NBRC113641.</title>
        <authorList>
            <person name="Chua K.-O."/>
            <person name="Chan K.-G."/>
            <person name="See-Too W.-S."/>
        </authorList>
    </citation>
    <scope>NUCLEOTIDE SEQUENCE [LARGE SCALE GENOMIC DNA]</scope>
    <source>
        <strain evidence="6 7">Jb2</strain>
    </source>
</reference>
<dbReference type="Proteomes" id="UP000315037">
    <property type="component" value="Unassembled WGS sequence"/>
</dbReference>
<evidence type="ECO:0000313" key="6">
    <source>
        <dbReference type="EMBL" id="TPW34588.1"/>
    </source>
</evidence>
<dbReference type="InterPro" id="IPR036249">
    <property type="entry name" value="Thioredoxin-like_sf"/>
</dbReference>
<sequence length="191" mass="20508">MALLPVLAFLLLGSGFWRMLHGLHNGQFDPHAVMTPQLGKDVPSFPALAGIPLSGAGTVQGAGTGIDAAALRGQTGPVLINFMASWCIPCVAEMSQLKAISQVLPVWGIAYKDRVPRVTAFVRRNGQPYARLAADPDGRAAVEWGVTGVPESFLVMPGGQILWHGTSALDEATFRRKILPLLMQARKEGRW</sequence>
<dbReference type="GO" id="GO:0030313">
    <property type="term" value="C:cell envelope"/>
    <property type="evidence" value="ECO:0007669"/>
    <property type="project" value="UniProtKB-SubCell"/>
</dbReference>
<evidence type="ECO:0000313" key="7">
    <source>
        <dbReference type="Proteomes" id="UP000315037"/>
    </source>
</evidence>
<protein>
    <submittedName>
        <fullName evidence="6">Redoxin domain-containing protein</fullName>
    </submittedName>
</protein>
<dbReference type="PROSITE" id="PS51352">
    <property type="entry name" value="THIOREDOXIN_2"/>
    <property type="match status" value="1"/>
</dbReference>
<evidence type="ECO:0000259" key="5">
    <source>
        <dbReference type="PROSITE" id="PS51352"/>
    </source>
</evidence>
<evidence type="ECO:0000256" key="3">
    <source>
        <dbReference type="ARBA" id="ARBA00023157"/>
    </source>
</evidence>
<comment type="caution">
    <text evidence="6">The sequence shown here is derived from an EMBL/GenBank/DDBJ whole genome shotgun (WGS) entry which is preliminary data.</text>
</comment>
<accession>A0A506UMK6</accession>
<evidence type="ECO:0000256" key="2">
    <source>
        <dbReference type="ARBA" id="ARBA00022748"/>
    </source>
</evidence>
<dbReference type="SUPFAM" id="SSF52833">
    <property type="entry name" value="Thioredoxin-like"/>
    <property type="match status" value="1"/>
</dbReference>
<keyword evidence="2" id="KW-0201">Cytochrome c-type biogenesis</keyword>
<dbReference type="EMBL" id="SORZ01000002">
    <property type="protein sequence ID" value="TPW34588.1"/>
    <property type="molecule type" value="Genomic_DNA"/>
</dbReference>
<name>A0A506UMK6_9PROT</name>
<dbReference type="InterPro" id="IPR000866">
    <property type="entry name" value="AhpC/TSA"/>
</dbReference>
<keyword evidence="4" id="KW-0676">Redox-active center</keyword>
<organism evidence="6 7">
    <name type="scientific">Oecophyllibacter saccharovorans</name>
    <dbReference type="NCBI Taxonomy" id="2558360"/>
    <lineage>
        <taxon>Bacteria</taxon>
        <taxon>Pseudomonadati</taxon>
        <taxon>Pseudomonadota</taxon>
        <taxon>Alphaproteobacteria</taxon>
        <taxon>Acetobacterales</taxon>
        <taxon>Acetobacteraceae</taxon>
        <taxon>Oecophyllibacter</taxon>
    </lineage>
</organism>
<dbReference type="InterPro" id="IPR050553">
    <property type="entry name" value="Thioredoxin_ResA/DsbE_sf"/>
</dbReference>
<dbReference type="Gene3D" id="3.40.30.10">
    <property type="entry name" value="Glutaredoxin"/>
    <property type="match status" value="1"/>
</dbReference>